<dbReference type="Gene3D" id="3.10.450.160">
    <property type="entry name" value="inner membrane protein cigr"/>
    <property type="match status" value="1"/>
</dbReference>
<feature type="chain" id="PRO_5046943831" evidence="2">
    <location>
        <begin position="27"/>
        <end position="105"/>
    </location>
</feature>
<dbReference type="RefSeq" id="WP_311363481.1">
    <property type="nucleotide sequence ID" value="NZ_JAVRIC010000002.1"/>
</dbReference>
<gene>
    <name evidence="3" type="ORF">RM530_01735</name>
</gene>
<dbReference type="Proteomes" id="UP001254608">
    <property type="component" value="Unassembled WGS sequence"/>
</dbReference>
<sequence>MRSTPNKWMAALIAAALLAPPITAMAQPGHDELPPGLQKKVQRGEPLPPGWKKKLYPGAYLDRDLYAYAQVISPMDRHGRMVVRIEDETLRLVASTLEIVDILTR</sequence>
<organism evidence="3 4">
    <name type="scientific">Banduia mediterranea</name>
    <dbReference type="NCBI Taxonomy" id="3075609"/>
    <lineage>
        <taxon>Bacteria</taxon>
        <taxon>Pseudomonadati</taxon>
        <taxon>Pseudomonadota</taxon>
        <taxon>Gammaproteobacteria</taxon>
        <taxon>Nevskiales</taxon>
        <taxon>Algiphilaceae</taxon>
        <taxon>Banduia</taxon>
    </lineage>
</organism>
<keyword evidence="2" id="KW-0732">Signal</keyword>
<feature type="region of interest" description="Disordered" evidence="1">
    <location>
        <begin position="28"/>
        <end position="49"/>
    </location>
</feature>
<name>A0ABU2WFL9_9GAMM</name>
<accession>A0ABU2WFL9</accession>
<dbReference type="InterPro" id="IPR001637">
    <property type="entry name" value="Gln_synth_I_adenylation_site"/>
</dbReference>
<proteinExistence type="predicted"/>
<dbReference type="PROSITE" id="PS00182">
    <property type="entry name" value="GLNA_ADENYLATION"/>
    <property type="match status" value="1"/>
</dbReference>
<dbReference type="EMBL" id="JAVRIC010000002">
    <property type="protein sequence ID" value="MDT0496089.1"/>
    <property type="molecule type" value="Genomic_DNA"/>
</dbReference>
<keyword evidence="4" id="KW-1185">Reference proteome</keyword>
<feature type="signal peptide" evidence="2">
    <location>
        <begin position="1"/>
        <end position="26"/>
    </location>
</feature>
<reference evidence="3 4" key="1">
    <citation type="submission" date="2023-09" db="EMBL/GenBank/DDBJ databases">
        <authorList>
            <person name="Rey-Velasco X."/>
        </authorList>
    </citation>
    <scope>NUCLEOTIDE SEQUENCE [LARGE SCALE GENOMIC DNA]</scope>
    <source>
        <strain evidence="3 4">W345</strain>
    </source>
</reference>
<comment type="caution">
    <text evidence="3">The sequence shown here is derived from an EMBL/GenBank/DDBJ whole genome shotgun (WGS) entry which is preliminary data.</text>
</comment>
<protein>
    <submittedName>
        <fullName evidence="3">Uncharacterized protein</fullName>
    </submittedName>
</protein>
<evidence type="ECO:0000313" key="3">
    <source>
        <dbReference type="EMBL" id="MDT0496089.1"/>
    </source>
</evidence>
<evidence type="ECO:0000313" key="4">
    <source>
        <dbReference type="Proteomes" id="UP001254608"/>
    </source>
</evidence>
<evidence type="ECO:0000256" key="2">
    <source>
        <dbReference type="SAM" id="SignalP"/>
    </source>
</evidence>
<evidence type="ECO:0000256" key="1">
    <source>
        <dbReference type="SAM" id="MobiDB-lite"/>
    </source>
</evidence>